<dbReference type="AlphaFoldDB" id="A0AAE0ZJZ3"/>
<gene>
    <name evidence="1" type="ORF">RRG08_036458</name>
</gene>
<reference evidence="1" key="1">
    <citation type="journal article" date="2023" name="G3 (Bethesda)">
        <title>A reference genome for the long-term kleptoplast-retaining sea slug Elysia crispata morphotype clarki.</title>
        <authorList>
            <person name="Eastman K.E."/>
            <person name="Pendleton A.L."/>
            <person name="Shaikh M.A."/>
            <person name="Suttiyut T."/>
            <person name="Ogas R."/>
            <person name="Tomko P."/>
            <person name="Gavelis G."/>
            <person name="Widhalm J.R."/>
            <person name="Wisecaver J.H."/>
        </authorList>
    </citation>
    <scope>NUCLEOTIDE SEQUENCE</scope>
    <source>
        <strain evidence="1">ECLA1</strain>
    </source>
</reference>
<name>A0AAE0ZJZ3_9GAST</name>
<keyword evidence="2" id="KW-1185">Reference proteome</keyword>
<dbReference type="Proteomes" id="UP001283361">
    <property type="component" value="Unassembled WGS sequence"/>
</dbReference>
<accession>A0AAE0ZJZ3</accession>
<dbReference type="EMBL" id="JAWDGP010003786">
    <property type="protein sequence ID" value="KAK3770858.1"/>
    <property type="molecule type" value="Genomic_DNA"/>
</dbReference>
<evidence type="ECO:0000313" key="2">
    <source>
        <dbReference type="Proteomes" id="UP001283361"/>
    </source>
</evidence>
<comment type="caution">
    <text evidence="1">The sequence shown here is derived from an EMBL/GenBank/DDBJ whole genome shotgun (WGS) entry which is preliminary data.</text>
</comment>
<proteinExistence type="predicted"/>
<protein>
    <submittedName>
        <fullName evidence="1">Uncharacterized protein</fullName>
    </submittedName>
</protein>
<sequence length="84" mass="9624">MPSKRRLAEGTIWKKRKRLTSPVAKKPSSSRAANGLPAFGQLTSFQVSKNSVTVFSPQREWGFKTRVPSQRKAVIRFNLFRFDQ</sequence>
<evidence type="ECO:0000313" key="1">
    <source>
        <dbReference type="EMBL" id="KAK3770858.1"/>
    </source>
</evidence>
<organism evidence="1 2">
    <name type="scientific">Elysia crispata</name>
    <name type="common">lettuce slug</name>
    <dbReference type="NCBI Taxonomy" id="231223"/>
    <lineage>
        <taxon>Eukaryota</taxon>
        <taxon>Metazoa</taxon>
        <taxon>Spiralia</taxon>
        <taxon>Lophotrochozoa</taxon>
        <taxon>Mollusca</taxon>
        <taxon>Gastropoda</taxon>
        <taxon>Heterobranchia</taxon>
        <taxon>Euthyneura</taxon>
        <taxon>Panpulmonata</taxon>
        <taxon>Sacoglossa</taxon>
        <taxon>Placobranchoidea</taxon>
        <taxon>Plakobranchidae</taxon>
        <taxon>Elysia</taxon>
    </lineage>
</organism>